<evidence type="ECO:0000313" key="1">
    <source>
        <dbReference type="EMBL" id="OAG03695.1"/>
    </source>
</evidence>
<protein>
    <submittedName>
        <fullName evidence="1">Uncharacterized protein</fullName>
    </submittedName>
</protein>
<dbReference type="GeneID" id="28771170"/>
<evidence type="ECO:0000313" key="2">
    <source>
        <dbReference type="Proteomes" id="UP000077069"/>
    </source>
</evidence>
<sequence>MKRACACHLVGHPVRTLASVSPGACTLSDGLWLRWTQAIPSRILSGGSAASSLLRRHEGIIQTAFPPGLDVISQASCIALGVLRSLFFHSVVLLSRASSRKGSSSSIRSIVLSARYSIHSLFLYPTFHIKIHI</sequence>
<dbReference type="InParanoid" id="A0A177C811"/>
<keyword evidence="2" id="KW-1185">Reference proteome</keyword>
<name>A0A177C811_9PLEO</name>
<reference evidence="1 2" key="1">
    <citation type="submission" date="2016-05" db="EMBL/GenBank/DDBJ databases">
        <title>Comparative analysis of secretome profiles of manganese(II)-oxidizing ascomycete fungi.</title>
        <authorList>
            <consortium name="DOE Joint Genome Institute"/>
            <person name="Zeiner C.A."/>
            <person name="Purvine S.O."/>
            <person name="Zink E.M."/>
            <person name="Wu S."/>
            <person name="Pasa-Tolic L."/>
            <person name="Chaput D.L."/>
            <person name="Haridas S."/>
            <person name="Grigoriev I.V."/>
            <person name="Santelli C.M."/>
            <person name="Hansel C.M."/>
        </authorList>
    </citation>
    <scope>NUCLEOTIDE SEQUENCE [LARGE SCALE GENOMIC DNA]</scope>
    <source>
        <strain evidence="1 2">AP3s5-JAC2a</strain>
    </source>
</reference>
<dbReference type="Proteomes" id="UP000077069">
    <property type="component" value="Unassembled WGS sequence"/>
</dbReference>
<proteinExistence type="predicted"/>
<organism evidence="1 2">
    <name type="scientific">Paraphaeosphaeria sporulosa</name>
    <dbReference type="NCBI Taxonomy" id="1460663"/>
    <lineage>
        <taxon>Eukaryota</taxon>
        <taxon>Fungi</taxon>
        <taxon>Dikarya</taxon>
        <taxon>Ascomycota</taxon>
        <taxon>Pezizomycotina</taxon>
        <taxon>Dothideomycetes</taxon>
        <taxon>Pleosporomycetidae</taxon>
        <taxon>Pleosporales</taxon>
        <taxon>Massarineae</taxon>
        <taxon>Didymosphaeriaceae</taxon>
        <taxon>Paraphaeosphaeria</taxon>
    </lineage>
</organism>
<dbReference type="EMBL" id="KV441554">
    <property type="protein sequence ID" value="OAG03695.1"/>
    <property type="molecule type" value="Genomic_DNA"/>
</dbReference>
<dbReference type="RefSeq" id="XP_018034060.1">
    <property type="nucleotide sequence ID" value="XM_018187684.1"/>
</dbReference>
<accession>A0A177C811</accession>
<dbReference type="AlphaFoldDB" id="A0A177C811"/>
<gene>
    <name evidence="1" type="ORF">CC84DRAFT_863381</name>
</gene>